<dbReference type="AlphaFoldDB" id="A0A1B6NXB7"/>
<accession>A0A1B6NXB7</accession>
<comment type="caution">
    <text evidence="1">The sequence shown here is derived from an EMBL/GenBank/DDBJ whole genome shotgun (WGS) entry which is preliminary data.</text>
</comment>
<dbReference type="EMBL" id="AYSL01000437">
    <property type="protein sequence ID" value="KTF07612.1"/>
    <property type="molecule type" value="Genomic_DNA"/>
</dbReference>
<proteinExistence type="predicted"/>
<evidence type="ECO:0000313" key="1">
    <source>
        <dbReference type="EMBL" id="KTF07612.1"/>
    </source>
</evidence>
<organism evidence="1">
    <name type="scientific">marine sediment metagenome</name>
    <dbReference type="NCBI Taxonomy" id="412755"/>
    <lineage>
        <taxon>unclassified sequences</taxon>
        <taxon>metagenomes</taxon>
        <taxon>ecological metagenomes</taxon>
    </lineage>
</organism>
<name>A0A1B6NXB7_9ZZZZ</name>
<protein>
    <submittedName>
        <fullName evidence="1">Uncharacterized protein</fullName>
    </submittedName>
</protein>
<gene>
    <name evidence="1" type="ORF">MGSAQ_000892</name>
</gene>
<sequence length="35" mass="4014">MICKIHSNMTINLNKKGGLADKTSFYINYQTLSHQ</sequence>
<reference evidence="1" key="1">
    <citation type="submission" date="2013-11" db="EMBL/GenBank/DDBJ databases">
        <title>Microbial diversity, functional groups and degradation webs in Northern and Southern Mediterranean and Red Sea marine crude oil polluted sites.</title>
        <authorList>
            <person name="Daffonchio D."/>
            <person name="Mapelli F."/>
            <person name="Ferrer M."/>
            <person name="Richter M."/>
            <person name="Cherif A."/>
            <person name="Malkawi H.I."/>
            <person name="Yakimov M.M."/>
            <person name="Abdel-Fattah Y.R."/>
            <person name="Blaghen M."/>
            <person name="Golyshin P.N."/>
            <person name="Kalogerakis N."/>
            <person name="Boon N."/>
            <person name="Magagnini M."/>
            <person name="Fava F."/>
        </authorList>
    </citation>
    <scope>NUCLEOTIDE SEQUENCE</scope>
</reference>